<dbReference type="Pfam" id="PF13523">
    <property type="entry name" value="Acetyltransf_8"/>
    <property type="match status" value="1"/>
</dbReference>
<evidence type="ECO:0000259" key="2">
    <source>
        <dbReference type="PROSITE" id="PS51186"/>
    </source>
</evidence>
<feature type="domain" description="N-acetyltransferase" evidence="2">
    <location>
        <begin position="5"/>
        <end position="162"/>
    </location>
</feature>
<dbReference type="Gene3D" id="3.40.630.30">
    <property type="match status" value="1"/>
</dbReference>
<dbReference type="PANTHER" id="PTHR31438">
    <property type="entry name" value="LYSINE N-ACYLTRANSFERASE C17G9.06C-RELATED"/>
    <property type="match status" value="1"/>
</dbReference>
<evidence type="ECO:0000313" key="3">
    <source>
        <dbReference type="EMBL" id="MEJ5976616.1"/>
    </source>
</evidence>
<dbReference type="PANTHER" id="PTHR31438:SF1">
    <property type="entry name" value="LYSINE N-ACYLTRANSFERASE C17G9.06C-RELATED"/>
    <property type="match status" value="1"/>
</dbReference>
<keyword evidence="4" id="KW-1185">Reference proteome</keyword>
<dbReference type="RefSeq" id="WP_339586522.1">
    <property type="nucleotide sequence ID" value="NZ_JBBHJZ010000001.1"/>
</dbReference>
<gene>
    <name evidence="3" type="ORF">WG901_08220</name>
</gene>
<keyword evidence="1" id="KW-0046">Antibiotic resistance</keyword>
<reference evidence="3 4" key="1">
    <citation type="submission" date="2024-03" db="EMBL/GenBank/DDBJ databases">
        <authorList>
            <person name="Jo J.-H."/>
        </authorList>
    </citation>
    <scope>NUCLEOTIDE SEQUENCE [LARGE SCALE GENOMIC DNA]</scope>
    <source>
        <strain evidence="3 4">PS1R-30</strain>
    </source>
</reference>
<dbReference type="InterPro" id="IPR000182">
    <property type="entry name" value="GNAT_dom"/>
</dbReference>
<evidence type="ECO:0000256" key="1">
    <source>
        <dbReference type="ARBA" id="ARBA00023251"/>
    </source>
</evidence>
<keyword evidence="3" id="KW-0012">Acyltransferase</keyword>
<dbReference type="SUPFAM" id="SSF55729">
    <property type="entry name" value="Acyl-CoA N-acyltransferases (Nat)"/>
    <property type="match status" value="1"/>
</dbReference>
<organism evidence="3 4">
    <name type="scientific">Novosphingobium anseongense</name>
    <dbReference type="NCBI Taxonomy" id="3133436"/>
    <lineage>
        <taxon>Bacteria</taxon>
        <taxon>Pseudomonadati</taxon>
        <taxon>Pseudomonadota</taxon>
        <taxon>Alphaproteobacteria</taxon>
        <taxon>Sphingomonadales</taxon>
        <taxon>Sphingomonadaceae</taxon>
        <taxon>Novosphingobium</taxon>
    </lineage>
</organism>
<proteinExistence type="predicted"/>
<dbReference type="InterPro" id="IPR016181">
    <property type="entry name" value="Acyl_CoA_acyltransferase"/>
</dbReference>
<evidence type="ECO:0000313" key="4">
    <source>
        <dbReference type="Proteomes" id="UP001361239"/>
    </source>
</evidence>
<dbReference type="PROSITE" id="PS51186">
    <property type="entry name" value="GNAT"/>
    <property type="match status" value="1"/>
</dbReference>
<sequence length="181" mass="20426">MEDRFCIRPVNEGDLPLLTSWRQNAHVRQWWGPPEIEPEAEKLQEGRVAMWIVLAAKRPIAFIQDYVVTDWSPHHFDYLPPGSRGMDLYVGEEDAVGRGHGTKIVRQHVDHLFAMGVPAVGIDPHPDNDRARRAFTKAGFSTVDGPLNTRWGRAILMHRFRPAKCSPCGSGELQTSTSQFS</sequence>
<comment type="caution">
    <text evidence="3">The sequence shown here is derived from an EMBL/GenBank/DDBJ whole genome shotgun (WGS) entry which is preliminary data.</text>
</comment>
<protein>
    <submittedName>
        <fullName evidence="3">GNAT family N-acetyltransferase</fullName>
        <ecNumber evidence="3">2.3.1.-</ecNumber>
    </submittedName>
</protein>
<keyword evidence="3" id="KW-0808">Transferase</keyword>
<accession>A0ABU8RU64</accession>
<dbReference type="GO" id="GO:0016746">
    <property type="term" value="F:acyltransferase activity"/>
    <property type="evidence" value="ECO:0007669"/>
    <property type="project" value="UniProtKB-KW"/>
</dbReference>
<dbReference type="Proteomes" id="UP001361239">
    <property type="component" value="Unassembled WGS sequence"/>
</dbReference>
<name>A0ABU8RU64_9SPHN</name>
<dbReference type="EMBL" id="JBBHJZ010000001">
    <property type="protein sequence ID" value="MEJ5976616.1"/>
    <property type="molecule type" value="Genomic_DNA"/>
</dbReference>
<dbReference type="EC" id="2.3.1.-" evidence="3"/>